<dbReference type="GO" id="GO:0046933">
    <property type="term" value="F:proton-transporting ATP synthase activity, rotational mechanism"/>
    <property type="evidence" value="ECO:0007669"/>
    <property type="project" value="UniProtKB-UniRule"/>
</dbReference>
<proteinExistence type="inferred from homology"/>
<gene>
    <name evidence="4" type="primary">atpF</name>
    <name evidence="5" type="ORF">HMPREF3200_00203</name>
</gene>
<dbReference type="EMBL" id="LRPM01000005">
    <property type="protein sequence ID" value="KWZ79145.1"/>
    <property type="molecule type" value="Genomic_DNA"/>
</dbReference>
<protein>
    <recommendedName>
        <fullName evidence="4">V-type ATP synthase subunit F</fullName>
    </recommendedName>
    <alternativeName>
        <fullName evidence="4">V-ATPase subunit F</fullName>
    </alternativeName>
</protein>
<dbReference type="PATRIC" id="fig|33036.3.peg.206"/>
<evidence type="ECO:0000313" key="6">
    <source>
        <dbReference type="Proteomes" id="UP000070383"/>
    </source>
</evidence>
<organism evidence="5 6">
    <name type="scientific">Anaerococcus tetradius</name>
    <dbReference type="NCBI Taxonomy" id="33036"/>
    <lineage>
        <taxon>Bacteria</taxon>
        <taxon>Bacillati</taxon>
        <taxon>Bacillota</taxon>
        <taxon>Tissierellia</taxon>
        <taxon>Tissierellales</taxon>
        <taxon>Peptoniphilaceae</taxon>
        <taxon>Anaerococcus</taxon>
    </lineage>
</organism>
<keyword evidence="6" id="KW-1185">Reference proteome</keyword>
<dbReference type="RefSeq" id="WP_060928893.1">
    <property type="nucleotide sequence ID" value="NZ_KQ955248.1"/>
</dbReference>
<dbReference type="InterPro" id="IPR022944">
    <property type="entry name" value="ATPase_V1-cplx_fsu_bac/arc"/>
</dbReference>
<keyword evidence="4" id="KW-0066">ATP synthesis</keyword>
<dbReference type="HAMAP" id="MF_00312">
    <property type="entry name" value="ATP_synth_F_arch"/>
    <property type="match status" value="1"/>
</dbReference>
<dbReference type="InterPro" id="IPR008218">
    <property type="entry name" value="ATPase_V1-cplx_f_g_su"/>
</dbReference>
<keyword evidence="4" id="KW-0375">Hydrogen ion transport</keyword>
<evidence type="ECO:0000256" key="1">
    <source>
        <dbReference type="ARBA" id="ARBA00010148"/>
    </source>
</evidence>
<evidence type="ECO:0000256" key="4">
    <source>
        <dbReference type="HAMAP-Rule" id="MF_00312"/>
    </source>
</evidence>
<sequence>MYKVAVIGDKDSILAFKALGVEVYTAIDGSDAEKNIKELAKENFGVIFITEDLAKEIPSTIDKYRQEMTPAIILIPSNKGSQGIGLSDINKSVEKAVGANILD</sequence>
<dbReference type="Gene3D" id="3.40.50.10580">
    <property type="entry name" value="ATPase, V1 complex, subunit F"/>
    <property type="match status" value="1"/>
</dbReference>
<dbReference type="STRING" id="33036.HMPREF3200_00203"/>
<dbReference type="InterPro" id="IPR036906">
    <property type="entry name" value="ATPase_V1_fsu_sf"/>
</dbReference>
<evidence type="ECO:0000256" key="3">
    <source>
        <dbReference type="ARBA" id="ARBA00023065"/>
    </source>
</evidence>
<evidence type="ECO:0000313" key="5">
    <source>
        <dbReference type="EMBL" id="KWZ79145.1"/>
    </source>
</evidence>
<dbReference type="GO" id="GO:0042777">
    <property type="term" value="P:proton motive force-driven plasma membrane ATP synthesis"/>
    <property type="evidence" value="ECO:0007669"/>
    <property type="project" value="UniProtKB-UniRule"/>
</dbReference>
<keyword evidence="3 4" id="KW-0406">Ion transport</keyword>
<keyword evidence="2 4" id="KW-0813">Transport</keyword>
<dbReference type="Pfam" id="PF01990">
    <property type="entry name" value="ATP-synt_F"/>
    <property type="match status" value="1"/>
</dbReference>
<accession>A0A133KHX9</accession>
<name>A0A133KHX9_9FIRM</name>
<dbReference type="Proteomes" id="UP000070383">
    <property type="component" value="Unassembled WGS sequence"/>
</dbReference>
<evidence type="ECO:0000256" key="2">
    <source>
        <dbReference type="ARBA" id="ARBA00022448"/>
    </source>
</evidence>
<comment type="similarity">
    <text evidence="1 4">Belongs to the V-ATPase F subunit family.</text>
</comment>
<dbReference type="GO" id="GO:0005524">
    <property type="term" value="F:ATP binding"/>
    <property type="evidence" value="ECO:0007669"/>
    <property type="project" value="UniProtKB-UniRule"/>
</dbReference>
<comment type="caution">
    <text evidence="5">The sequence shown here is derived from an EMBL/GenBank/DDBJ whole genome shotgun (WGS) entry which is preliminary data.</text>
</comment>
<comment type="function">
    <text evidence="4">Produces ATP from ADP in the presence of a proton gradient across the membrane.</text>
</comment>
<dbReference type="OrthoDB" id="5311at2"/>
<dbReference type="NCBIfam" id="NF002384">
    <property type="entry name" value="PRK01395.1"/>
    <property type="match status" value="1"/>
</dbReference>
<reference evidence="6" key="1">
    <citation type="submission" date="2016-01" db="EMBL/GenBank/DDBJ databases">
        <authorList>
            <person name="Mitreva M."/>
            <person name="Pepin K.H."/>
            <person name="Mihindukulasuriya K.A."/>
            <person name="Fulton R."/>
            <person name="Fronick C."/>
            <person name="O'Laughlin M."/>
            <person name="Miner T."/>
            <person name="Herter B."/>
            <person name="Rosa B.A."/>
            <person name="Cordes M."/>
            <person name="Tomlinson C."/>
            <person name="Wollam A."/>
            <person name="Palsikar V.B."/>
            <person name="Mardis E.R."/>
            <person name="Wilson R.K."/>
        </authorList>
    </citation>
    <scope>NUCLEOTIDE SEQUENCE [LARGE SCALE GENOMIC DNA]</scope>
    <source>
        <strain evidence="6">MJR8151</strain>
    </source>
</reference>
<dbReference type="AlphaFoldDB" id="A0A133KHX9"/>
<dbReference type="SUPFAM" id="SSF159468">
    <property type="entry name" value="AtpF-like"/>
    <property type="match status" value="1"/>
</dbReference>
<dbReference type="GO" id="GO:0046961">
    <property type="term" value="F:proton-transporting ATPase activity, rotational mechanism"/>
    <property type="evidence" value="ECO:0007669"/>
    <property type="project" value="InterPro"/>
</dbReference>